<dbReference type="AlphaFoldDB" id="A0AAD8JDD1"/>
<gene>
    <name evidence="2" type="ORF">POM88_000628</name>
</gene>
<dbReference type="Proteomes" id="UP001237642">
    <property type="component" value="Unassembled WGS sequence"/>
</dbReference>
<sequence>MIDDPRVRLLNRLFARKSKELKDMEKVKNVEVVEERMDKRFVDDLLSCINSGDAKKQVKRQFVTTDQLQQQQKNKKAIQLDSLKPPQGGTRKSPQLKPPQRGTRKSPQRNKLKQVSDATDTILPPPPPLTEYEIERAIRV</sequence>
<feature type="compositionally biased region" description="Basic residues" evidence="1">
    <location>
        <begin position="102"/>
        <end position="112"/>
    </location>
</feature>
<evidence type="ECO:0000313" key="2">
    <source>
        <dbReference type="EMBL" id="KAK1401023.1"/>
    </source>
</evidence>
<proteinExistence type="predicted"/>
<protein>
    <submittedName>
        <fullName evidence="2">Uncharacterized protein</fullName>
    </submittedName>
</protein>
<evidence type="ECO:0000313" key="3">
    <source>
        <dbReference type="Proteomes" id="UP001237642"/>
    </source>
</evidence>
<reference evidence="2" key="2">
    <citation type="submission" date="2023-05" db="EMBL/GenBank/DDBJ databases">
        <authorList>
            <person name="Schelkunov M.I."/>
        </authorList>
    </citation>
    <scope>NUCLEOTIDE SEQUENCE</scope>
    <source>
        <strain evidence="2">Hsosn_3</strain>
        <tissue evidence="2">Leaf</tissue>
    </source>
</reference>
<evidence type="ECO:0000256" key="1">
    <source>
        <dbReference type="SAM" id="MobiDB-lite"/>
    </source>
</evidence>
<dbReference type="EMBL" id="JAUIZM010000001">
    <property type="protein sequence ID" value="KAK1401023.1"/>
    <property type="molecule type" value="Genomic_DNA"/>
</dbReference>
<accession>A0AAD8JDD1</accession>
<reference evidence="2" key="1">
    <citation type="submission" date="2023-02" db="EMBL/GenBank/DDBJ databases">
        <title>Genome of toxic invasive species Heracleum sosnowskyi carries increased number of genes despite the absence of recent whole-genome duplications.</title>
        <authorList>
            <person name="Schelkunov M."/>
            <person name="Shtratnikova V."/>
            <person name="Makarenko M."/>
            <person name="Klepikova A."/>
            <person name="Omelchenko D."/>
            <person name="Novikova G."/>
            <person name="Obukhova E."/>
            <person name="Bogdanov V."/>
            <person name="Penin A."/>
            <person name="Logacheva M."/>
        </authorList>
    </citation>
    <scope>NUCLEOTIDE SEQUENCE</scope>
    <source>
        <strain evidence="2">Hsosn_3</strain>
        <tissue evidence="2">Leaf</tissue>
    </source>
</reference>
<comment type="caution">
    <text evidence="2">The sequence shown here is derived from an EMBL/GenBank/DDBJ whole genome shotgun (WGS) entry which is preliminary data.</text>
</comment>
<name>A0AAD8JDD1_9APIA</name>
<feature type="region of interest" description="Disordered" evidence="1">
    <location>
        <begin position="66"/>
        <end position="140"/>
    </location>
</feature>
<organism evidence="2 3">
    <name type="scientific">Heracleum sosnowskyi</name>
    <dbReference type="NCBI Taxonomy" id="360622"/>
    <lineage>
        <taxon>Eukaryota</taxon>
        <taxon>Viridiplantae</taxon>
        <taxon>Streptophyta</taxon>
        <taxon>Embryophyta</taxon>
        <taxon>Tracheophyta</taxon>
        <taxon>Spermatophyta</taxon>
        <taxon>Magnoliopsida</taxon>
        <taxon>eudicotyledons</taxon>
        <taxon>Gunneridae</taxon>
        <taxon>Pentapetalae</taxon>
        <taxon>asterids</taxon>
        <taxon>campanulids</taxon>
        <taxon>Apiales</taxon>
        <taxon>Apiaceae</taxon>
        <taxon>Apioideae</taxon>
        <taxon>apioid superclade</taxon>
        <taxon>Tordylieae</taxon>
        <taxon>Tordyliinae</taxon>
        <taxon>Heracleum</taxon>
    </lineage>
</organism>
<keyword evidence="3" id="KW-1185">Reference proteome</keyword>